<name>A0A3E1P9Y9_9BACT</name>
<organism evidence="1 2">
    <name type="scientific">Chitinophaga silvisoli</name>
    <dbReference type="NCBI Taxonomy" id="2291814"/>
    <lineage>
        <taxon>Bacteria</taxon>
        <taxon>Pseudomonadati</taxon>
        <taxon>Bacteroidota</taxon>
        <taxon>Chitinophagia</taxon>
        <taxon>Chitinophagales</taxon>
        <taxon>Chitinophagaceae</taxon>
        <taxon>Chitinophaga</taxon>
    </lineage>
</organism>
<keyword evidence="2" id="KW-1185">Reference proteome</keyword>
<evidence type="ECO:0000313" key="1">
    <source>
        <dbReference type="EMBL" id="RFM36999.1"/>
    </source>
</evidence>
<evidence type="ECO:0000313" key="2">
    <source>
        <dbReference type="Proteomes" id="UP000261174"/>
    </source>
</evidence>
<dbReference type="Proteomes" id="UP000261174">
    <property type="component" value="Unassembled WGS sequence"/>
</dbReference>
<reference evidence="1 2" key="1">
    <citation type="submission" date="2018-08" db="EMBL/GenBank/DDBJ databases">
        <title>Chitinophaga sp. K20C18050901, a novel bacterium isolated from forest soil.</title>
        <authorList>
            <person name="Wang C."/>
        </authorList>
    </citation>
    <scope>NUCLEOTIDE SEQUENCE [LARGE SCALE GENOMIC DNA]</scope>
    <source>
        <strain evidence="1 2">K20C18050901</strain>
    </source>
</reference>
<sequence>MGLLDIFKKKEQPQDIDLFTLMSRYYEHIVRFIIMQQQGNNAPISAYERNDGSVAGFLFLIGKDKSYNLSADDAVSKMEERFERQLAAGEINSYVVLFHADYDEQTSGAIVVQYHFSTGQKGKIACPYKIDGEQISYHNFTGFSTEQTNLIFGIELAKEKNYFEDLEEIVAPSTTNQAGLTIAKANTYDMSNTWAAIFGFESYRQPGGSNALREYFVKGILNEPVYENNGLKVSEVEFDDVKFRVLIENERAKTIIPVIKTDYFIDVENKFISEWENVDNLEAVITGAGKDTFGITYFATDYAENRELYLKQKKHLVKISGIVYVLDIYTNDDEGELKYSPEYTAYIPNKDLAQCGCFDFIGEVEDLKETVLLEDGALKGYIMKVRLVTNPDVKDFFTIDMYVVPENMRFEGLRKGMKVTGMFQMMGELVK</sequence>
<comment type="caution">
    <text evidence="1">The sequence shown here is derived from an EMBL/GenBank/DDBJ whole genome shotgun (WGS) entry which is preliminary data.</text>
</comment>
<protein>
    <submittedName>
        <fullName evidence="1">Uncharacterized protein</fullName>
    </submittedName>
</protein>
<accession>A0A3E1P9Y9</accession>
<dbReference type="RefSeq" id="WP_116852319.1">
    <property type="nucleotide sequence ID" value="NZ_QTJV01000001.1"/>
</dbReference>
<proteinExistence type="predicted"/>
<gene>
    <name evidence="1" type="ORF">DXN04_05745</name>
</gene>
<dbReference type="AlphaFoldDB" id="A0A3E1P9Y9"/>
<dbReference type="EMBL" id="QTJV01000001">
    <property type="protein sequence ID" value="RFM36999.1"/>
    <property type="molecule type" value="Genomic_DNA"/>
</dbReference>
<dbReference type="OrthoDB" id="1216843at2"/>